<evidence type="ECO:0000256" key="14">
    <source>
        <dbReference type="ARBA" id="ARBA00023004"/>
    </source>
</evidence>
<feature type="transmembrane region" description="Helical" evidence="16">
    <location>
        <begin position="100"/>
        <end position="122"/>
    </location>
</feature>
<gene>
    <name evidence="17" type="primary">sdhD</name>
    <name evidence="17" type="ORF">BHV28_00330</name>
</gene>
<evidence type="ECO:0000256" key="5">
    <source>
        <dbReference type="ARBA" id="ARBA00011558"/>
    </source>
</evidence>
<dbReference type="GO" id="GO:0020037">
    <property type="term" value="F:heme binding"/>
    <property type="evidence" value="ECO:0007669"/>
    <property type="project" value="InterPro"/>
</dbReference>
<evidence type="ECO:0000256" key="3">
    <source>
        <dbReference type="ARBA" id="ARBA00004141"/>
    </source>
</evidence>
<dbReference type="Proteomes" id="UP000188912">
    <property type="component" value="Chromosome"/>
</dbReference>
<evidence type="ECO:0000256" key="8">
    <source>
        <dbReference type="ARBA" id="ARBA00022532"/>
    </source>
</evidence>
<comment type="subcellular location">
    <subcellularLocation>
        <location evidence="3">Membrane</location>
        <topology evidence="3">Multi-pass membrane protein</topology>
    </subcellularLocation>
</comment>
<organism evidence="17 18">
    <name type="scientific">Candidatus Tokpelaia hoelldobleri</name>
    <dbReference type="NCBI Taxonomy" id="1902579"/>
    <lineage>
        <taxon>Bacteria</taxon>
        <taxon>Pseudomonadati</taxon>
        <taxon>Pseudomonadota</taxon>
        <taxon>Alphaproteobacteria</taxon>
        <taxon>Hyphomicrobiales</taxon>
        <taxon>Candidatus Tokpelaia</taxon>
    </lineage>
</organism>
<dbReference type="KEGG" id="thd:BHV28_00330"/>
<evidence type="ECO:0000256" key="15">
    <source>
        <dbReference type="ARBA" id="ARBA00023136"/>
    </source>
</evidence>
<comment type="function">
    <text evidence="2">Membrane-anchoring subunit of succinate dehydrogenase (SDH).</text>
</comment>
<dbReference type="SUPFAM" id="SSF81343">
    <property type="entry name" value="Fumarate reductase respiratory complex transmembrane subunits"/>
    <property type="match status" value="1"/>
</dbReference>
<keyword evidence="15 16" id="KW-0472">Membrane</keyword>
<evidence type="ECO:0000313" key="18">
    <source>
        <dbReference type="Proteomes" id="UP000188912"/>
    </source>
</evidence>
<evidence type="ECO:0000256" key="9">
    <source>
        <dbReference type="ARBA" id="ARBA00022617"/>
    </source>
</evidence>
<feature type="transmembrane region" description="Helical" evidence="16">
    <location>
        <begin position="26"/>
        <end position="48"/>
    </location>
</feature>
<protein>
    <recommendedName>
        <fullName evidence="6">Succinate dehydrogenase hydrophobic membrane anchor subunit</fullName>
    </recommendedName>
</protein>
<dbReference type="GO" id="GO:0016020">
    <property type="term" value="C:membrane"/>
    <property type="evidence" value="ECO:0007669"/>
    <property type="project" value="UniProtKB-SubCell"/>
</dbReference>
<feature type="transmembrane region" description="Helical" evidence="16">
    <location>
        <begin position="60"/>
        <end position="80"/>
    </location>
</feature>
<dbReference type="NCBIfam" id="TIGR02968">
    <property type="entry name" value="succ_dehyd_anc"/>
    <property type="match status" value="1"/>
</dbReference>
<evidence type="ECO:0000256" key="6">
    <source>
        <dbReference type="ARBA" id="ARBA00019425"/>
    </source>
</evidence>
<reference evidence="17 18" key="1">
    <citation type="journal article" date="2010" name="Science">
        <title>Genomic comparison of the ants Camponotus floridanus and Harpegnathos saltator.</title>
        <authorList>
            <person name="Bonasio R."/>
            <person name="Zhang G."/>
            <person name="Ye C."/>
            <person name="Mutti N.S."/>
            <person name="Fang X."/>
            <person name="Qin N."/>
            <person name="Donahue G."/>
            <person name="Yang P."/>
            <person name="Li Q."/>
            <person name="Li C."/>
            <person name="Zhang P."/>
            <person name="Huang Z."/>
            <person name="Berger S.L."/>
            <person name="Reinberg D."/>
            <person name="Wang J."/>
            <person name="Liebig J."/>
        </authorList>
    </citation>
    <scope>NUCLEOTIDE SEQUENCE [LARGE SCALE GENOMIC DNA]</scope>
    <source>
        <strain evidence="17 18">Hsal</strain>
    </source>
</reference>
<dbReference type="InterPro" id="IPR014312">
    <property type="entry name" value="Succ_DH_anchor"/>
</dbReference>
<evidence type="ECO:0000256" key="12">
    <source>
        <dbReference type="ARBA" id="ARBA00022982"/>
    </source>
</evidence>
<keyword evidence="10 16" id="KW-0812">Transmembrane</keyword>
<comment type="pathway">
    <text evidence="4">Carbohydrate metabolism; tricarboxylic acid cycle.</text>
</comment>
<keyword evidence="8" id="KW-0816">Tricarboxylic acid cycle</keyword>
<comment type="subunit">
    <text evidence="5">Part of an enzyme complex containing four subunits: a flavoprotein, an iron-sulfur protein, plus two membrane-anchoring proteins, SdhC and SdhD.</text>
</comment>
<proteinExistence type="predicted"/>
<keyword evidence="14" id="KW-0408">Iron</keyword>
<dbReference type="GO" id="GO:0006099">
    <property type="term" value="P:tricarboxylic acid cycle"/>
    <property type="evidence" value="ECO:0007669"/>
    <property type="project" value="UniProtKB-UniPathway"/>
</dbReference>
<keyword evidence="7" id="KW-0813">Transport</keyword>
<dbReference type="STRING" id="1902579.BHV28_00330"/>
<evidence type="ECO:0000256" key="2">
    <source>
        <dbReference type="ARBA" id="ARBA00004050"/>
    </source>
</evidence>
<evidence type="ECO:0000256" key="11">
    <source>
        <dbReference type="ARBA" id="ARBA00022723"/>
    </source>
</evidence>
<evidence type="ECO:0000313" key="17">
    <source>
        <dbReference type="EMBL" id="AQS40759.1"/>
    </source>
</evidence>
<reference evidence="17 18" key="2">
    <citation type="journal article" date="2016" name="Sci. Rep.">
        <title>The genome of Rhizobiales bacteria in predatory ants reveals urease gene functions but no genes for nitrogen fixation.</title>
        <authorList>
            <person name="Neuvonen M.M."/>
            <person name="Tamarit D."/>
            <person name="Naslund K."/>
            <person name="Liebig J."/>
            <person name="Feldhaar H."/>
            <person name="Moran N.A."/>
            <person name="Guy L."/>
            <person name="Andersson S.G."/>
        </authorList>
    </citation>
    <scope>NUCLEOTIDE SEQUENCE [LARGE SCALE GENOMIC DNA]</scope>
    <source>
        <strain evidence="17 18">Hsal</strain>
    </source>
</reference>
<dbReference type="EMBL" id="CP017315">
    <property type="protein sequence ID" value="AQS40759.1"/>
    <property type="molecule type" value="Genomic_DNA"/>
</dbReference>
<dbReference type="Gene3D" id="1.20.1300.10">
    <property type="entry name" value="Fumarate reductase/succinate dehydrogenase, transmembrane subunit"/>
    <property type="match status" value="1"/>
</dbReference>
<evidence type="ECO:0000256" key="4">
    <source>
        <dbReference type="ARBA" id="ARBA00005163"/>
    </source>
</evidence>
<keyword evidence="12" id="KW-0249">Electron transport</keyword>
<evidence type="ECO:0000256" key="10">
    <source>
        <dbReference type="ARBA" id="ARBA00022692"/>
    </source>
</evidence>
<dbReference type="AlphaFoldDB" id="A0A1U9JSC4"/>
<evidence type="ECO:0000256" key="16">
    <source>
        <dbReference type="SAM" id="Phobius"/>
    </source>
</evidence>
<dbReference type="CDD" id="cd03495">
    <property type="entry name" value="SQR_TypeC_SdhD_like"/>
    <property type="match status" value="1"/>
</dbReference>
<keyword evidence="13 16" id="KW-1133">Transmembrane helix</keyword>
<keyword evidence="9" id="KW-0349">Heme</keyword>
<dbReference type="InterPro" id="IPR000701">
    <property type="entry name" value="SuccDH_FuR_B_TM-su"/>
</dbReference>
<evidence type="ECO:0000256" key="7">
    <source>
        <dbReference type="ARBA" id="ARBA00022448"/>
    </source>
</evidence>
<evidence type="ECO:0000256" key="13">
    <source>
        <dbReference type="ARBA" id="ARBA00022989"/>
    </source>
</evidence>
<accession>A0A1U9JSC4</accession>
<dbReference type="Pfam" id="PF01127">
    <property type="entry name" value="Sdh_cyt"/>
    <property type="match status" value="1"/>
</dbReference>
<dbReference type="GO" id="GO:0046872">
    <property type="term" value="F:metal ion binding"/>
    <property type="evidence" value="ECO:0007669"/>
    <property type="project" value="UniProtKB-KW"/>
</dbReference>
<sequence length="128" mass="13906">MAKDFRTPLGKARGLGSAKSGTGHFWLQRVTAFANVPLFLLFIAFVVYSVGKDYRQVHAVLANPFAAVIMGLMVLGGIYHMKLGMQVIIEDYARAETPRLILLALNIFFSFAMGAACILALLKITLGG</sequence>
<evidence type="ECO:0000256" key="1">
    <source>
        <dbReference type="ARBA" id="ARBA00001971"/>
    </source>
</evidence>
<name>A0A1U9JSC4_9HYPH</name>
<comment type="cofactor">
    <cofactor evidence="1">
        <name>heme</name>
        <dbReference type="ChEBI" id="CHEBI:30413"/>
    </cofactor>
</comment>
<keyword evidence="18" id="KW-1185">Reference proteome</keyword>
<dbReference type="UniPathway" id="UPA00223"/>
<dbReference type="InterPro" id="IPR034804">
    <property type="entry name" value="SQR/QFR_C/D"/>
</dbReference>
<keyword evidence="11" id="KW-0479">Metal-binding</keyword>